<evidence type="ECO:0000256" key="2">
    <source>
        <dbReference type="ARBA" id="ARBA00023136"/>
    </source>
</evidence>
<dbReference type="InterPro" id="IPR053896">
    <property type="entry name" value="BTN3A2-like_Ig-C"/>
</dbReference>
<dbReference type="GO" id="GO:0050852">
    <property type="term" value="P:T cell receptor signaling pathway"/>
    <property type="evidence" value="ECO:0007669"/>
    <property type="project" value="TreeGrafter"/>
</dbReference>
<protein>
    <recommendedName>
        <fullName evidence="6">Ig-like domain-containing protein</fullName>
    </recommendedName>
</protein>
<dbReference type="Pfam" id="PF22705">
    <property type="entry name" value="C2-set_3"/>
    <property type="match status" value="1"/>
</dbReference>
<dbReference type="Proteomes" id="UP000261620">
    <property type="component" value="Unplaced"/>
</dbReference>
<reference evidence="7" key="2">
    <citation type="submission" date="2025-09" db="UniProtKB">
        <authorList>
            <consortium name="Ensembl"/>
        </authorList>
    </citation>
    <scope>IDENTIFICATION</scope>
</reference>
<dbReference type="GO" id="GO:0001817">
    <property type="term" value="P:regulation of cytokine production"/>
    <property type="evidence" value="ECO:0007669"/>
    <property type="project" value="TreeGrafter"/>
</dbReference>
<feature type="domain" description="Ig-like" evidence="6">
    <location>
        <begin position="192"/>
        <end position="280"/>
    </location>
</feature>
<dbReference type="STRING" id="94237.ENSMMOP00000007653"/>
<dbReference type="Ensembl" id="ENSMMOT00000007797.1">
    <property type="protein sequence ID" value="ENSMMOP00000007653.1"/>
    <property type="gene ID" value="ENSMMOG00000005952.1"/>
</dbReference>
<evidence type="ECO:0000256" key="4">
    <source>
        <dbReference type="SAM" id="MobiDB-lite"/>
    </source>
</evidence>
<reference evidence="7" key="1">
    <citation type="submission" date="2025-08" db="UniProtKB">
        <authorList>
            <consortium name="Ensembl"/>
        </authorList>
    </citation>
    <scope>IDENTIFICATION</scope>
</reference>
<keyword evidence="5" id="KW-1133">Transmembrane helix</keyword>
<feature type="transmembrane region" description="Helical" evidence="5">
    <location>
        <begin position="285"/>
        <end position="309"/>
    </location>
</feature>
<proteinExistence type="predicted"/>
<evidence type="ECO:0000256" key="5">
    <source>
        <dbReference type="SAM" id="Phobius"/>
    </source>
</evidence>
<dbReference type="OMA" id="FSIEWRR"/>
<dbReference type="InterPro" id="IPR013783">
    <property type="entry name" value="Ig-like_fold"/>
</dbReference>
<evidence type="ECO:0000256" key="3">
    <source>
        <dbReference type="ARBA" id="ARBA00023319"/>
    </source>
</evidence>
<dbReference type="PANTHER" id="PTHR24100">
    <property type="entry name" value="BUTYROPHILIN"/>
    <property type="match status" value="1"/>
</dbReference>
<evidence type="ECO:0000313" key="8">
    <source>
        <dbReference type="Proteomes" id="UP000261620"/>
    </source>
</evidence>
<evidence type="ECO:0000313" key="7">
    <source>
        <dbReference type="Ensembl" id="ENSMMOP00000007653.1"/>
    </source>
</evidence>
<sequence length="341" mass="37377">MGPAPFSTSRRIIFLDWICVLRAQKCWTAAALLLLLRLITLCSCLGKKSLSFVCLSLTIRTRTHPYPVISPSPGEECVLGVVGRPVSLPCLQPKLLSLVNFSIEWRRGDAVVLRSVFERSRNVEELGADGAAMSDDAAQTGNFSLELPTVDPREAPVNYSLFIISEESRSAALCTVCLQIAGQCQAHRKCSGELTAFFCRSGGGFPEPKVHWVINFTEEPPEGSVRTVAQPLPDSHLYNVTSHLMVNISQDSSVSCTIENQPLNETWTSTNGAPNSPVVGRASEAMWIFSTVLCAVVGVMVAVGVVYQIHLDRMSKRKKCEYQHQQKKRGGPPEAVGLEFR</sequence>
<evidence type="ECO:0000259" key="6">
    <source>
        <dbReference type="PROSITE" id="PS50835"/>
    </source>
</evidence>
<dbReference type="SUPFAM" id="SSF48726">
    <property type="entry name" value="Immunoglobulin"/>
    <property type="match status" value="1"/>
</dbReference>
<dbReference type="GO" id="GO:0005102">
    <property type="term" value="F:signaling receptor binding"/>
    <property type="evidence" value="ECO:0007669"/>
    <property type="project" value="TreeGrafter"/>
</dbReference>
<keyword evidence="8" id="KW-1185">Reference proteome</keyword>
<keyword evidence="2 5" id="KW-0472">Membrane</keyword>
<organism evidence="7 8">
    <name type="scientific">Mola mola</name>
    <name type="common">Ocean sunfish</name>
    <name type="synonym">Tetraodon mola</name>
    <dbReference type="NCBI Taxonomy" id="94237"/>
    <lineage>
        <taxon>Eukaryota</taxon>
        <taxon>Metazoa</taxon>
        <taxon>Chordata</taxon>
        <taxon>Craniata</taxon>
        <taxon>Vertebrata</taxon>
        <taxon>Euteleostomi</taxon>
        <taxon>Actinopterygii</taxon>
        <taxon>Neopterygii</taxon>
        <taxon>Teleostei</taxon>
        <taxon>Neoteleostei</taxon>
        <taxon>Acanthomorphata</taxon>
        <taxon>Eupercaria</taxon>
        <taxon>Tetraodontiformes</taxon>
        <taxon>Molidae</taxon>
        <taxon>Mola</taxon>
    </lineage>
</organism>
<dbReference type="PANTHER" id="PTHR24100:SF151">
    <property type="entry name" value="ICOS LIGAND"/>
    <property type="match status" value="1"/>
</dbReference>
<dbReference type="InterPro" id="IPR007110">
    <property type="entry name" value="Ig-like_dom"/>
</dbReference>
<dbReference type="GO" id="GO:0009897">
    <property type="term" value="C:external side of plasma membrane"/>
    <property type="evidence" value="ECO:0007669"/>
    <property type="project" value="TreeGrafter"/>
</dbReference>
<dbReference type="AlphaFoldDB" id="A0A3Q3W149"/>
<dbReference type="InterPro" id="IPR036179">
    <property type="entry name" value="Ig-like_dom_sf"/>
</dbReference>
<keyword evidence="5" id="KW-0812">Transmembrane</keyword>
<accession>A0A3Q3W149</accession>
<keyword evidence="3" id="KW-0393">Immunoglobulin domain</keyword>
<name>A0A3Q3W149_MOLML</name>
<dbReference type="Gene3D" id="2.60.40.10">
    <property type="entry name" value="Immunoglobulins"/>
    <property type="match status" value="2"/>
</dbReference>
<dbReference type="InterPro" id="IPR050504">
    <property type="entry name" value="IgSF_BTN/MOG"/>
</dbReference>
<dbReference type="PROSITE" id="PS50835">
    <property type="entry name" value="IG_LIKE"/>
    <property type="match status" value="1"/>
</dbReference>
<comment type="subcellular location">
    <subcellularLocation>
        <location evidence="1">Membrane</location>
    </subcellularLocation>
</comment>
<feature type="region of interest" description="Disordered" evidence="4">
    <location>
        <begin position="321"/>
        <end position="341"/>
    </location>
</feature>
<evidence type="ECO:0000256" key="1">
    <source>
        <dbReference type="ARBA" id="ARBA00004370"/>
    </source>
</evidence>